<evidence type="ECO:0000256" key="9">
    <source>
        <dbReference type="SAM" id="MobiDB-lite"/>
    </source>
</evidence>
<dbReference type="InterPro" id="IPR030386">
    <property type="entry name" value="G_GB1_RHD3_dom"/>
</dbReference>
<keyword evidence="5" id="KW-1133">Transmembrane helix</keyword>
<keyword evidence="12" id="KW-1185">Reference proteome</keyword>
<gene>
    <name evidence="11" type="primary">RHD3_1</name>
    <name evidence="11" type="ORF">F1559_000640</name>
</gene>
<evidence type="ECO:0000256" key="6">
    <source>
        <dbReference type="ARBA" id="ARBA00023134"/>
    </source>
</evidence>
<name>A0A7J7INM3_9RHOD</name>
<dbReference type="Pfam" id="PF05879">
    <property type="entry name" value="RHD3_GTPase"/>
    <property type="match status" value="1"/>
</dbReference>
<feature type="region of interest" description="Disordered" evidence="9">
    <location>
        <begin position="161"/>
        <end position="184"/>
    </location>
</feature>
<dbReference type="Pfam" id="PF20428">
    <property type="entry name" value="Sey1_3HB"/>
    <property type="match status" value="1"/>
</dbReference>
<dbReference type="Proteomes" id="UP000530660">
    <property type="component" value="Unassembled WGS sequence"/>
</dbReference>
<comment type="caution">
    <text evidence="11">The sequence shown here is derived from an EMBL/GenBank/DDBJ whole genome shotgun (WGS) entry which is preliminary data.</text>
</comment>
<organism evidence="11 12">
    <name type="scientific">Cyanidiococcus yangmingshanensis</name>
    <dbReference type="NCBI Taxonomy" id="2690220"/>
    <lineage>
        <taxon>Eukaryota</taxon>
        <taxon>Rhodophyta</taxon>
        <taxon>Bangiophyceae</taxon>
        <taxon>Cyanidiales</taxon>
        <taxon>Cyanidiaceae</taxon>
        <taxon>Cyanidiococcus</taxon>
    </lineage>
</organism>
<dbReference type="EMBL" id="VWRR01000002">
    <property type="protein sequence ID" value="KAF6004735.1"/>
    <property type="molecule type" value="Genomic_DNA"/>
</dbReference>
<dbReference type="GO" id="GO:0005783">
    <property type="term" value="C:endoplasmic reticulum"/>
    <property type="evidence" value="ECO:0007669"/>
    <property type="project" value="TreeGrafter"/>
</dbReference>
<feature type="compositionally biased region" description="Basic and acidic residues" evidence="9">
    <location>
        <begin position="173"/>
        <end position="184"/>
    </location>
</feature>
<evidence type="ECO:0000256" key="4">
    <source>
        <dbReference type="ARBA" id="ARBA00022824"/>
    </source>
</evidence>
<evidence type="ECO:0000256" key="2">
    <source>
        <dbReference type="ARBA" id="ARBA00022741"/>
    </source>
</evidence>
<keyword evidence="1" id="KW-0812">Transmembrane</keyword>
<dbReference type="OrthoDB" id="1597724at2759"/>
<accession>A0A7J7INM3</accession>
<keyword evidence="4" id="KW-0256">Endoplasmic reticulum</keyword>
<dbReference type="InterPro" id="IPR008803">
    <property type="entry name" value="RHD3/Sey1"/>
</dbReference>
<dbReference type="SUPFAM" id="SSF52540">
    <property type="entry name" value="P-loop containing nucleoside triphosphate hydrolases"/>
    <property type="match status" value="1"/>
</dbReference>
<evidence type="ECO:0000256" key="5">
    <source>
        <dbReference type="ARBA" id="ARBA00022989"/>
    </source>
</evidence>
<dbReference type="PANTHER" id="PTHR45923">
    <property type="entry name" value="PROTEIN SEY1"/>
    <property type="match status" value="1"/>
</dbReference>
<evidence type="ECO:0000313" key="11">
    <source>
        <dbReference type="EMBL" id="KAF6004735.1"/>
    </source>
</evidence>
<dbReference type="InterPro" id="IPR046758">
    <property type="entry name" value="Sey1/RHD3-like_3HB"/>
</dbReference>
<evidence type="ECO:0000256" key="1">
    <source>
        <dbReference type="ARBA" id="ARBA00022692"/>
    </source>
</evidence>
<dbReference type="GO" id="GO:0016320">
    <property type="term" value="P:endoplasmic reticulum membrane fusion"/>
    <property type="evidence" value="ECO:0007669"/>
    <property type="project" value="TreeGrafter"/>
</dbReference>
<keyword evidence="2" id="KW-0547">Nucleotide-binding</keyword>
<feature type="domain" description="GB1/RHD3-type G" evidence="10">
    <location>
        <begin position="66"/>
        <end position="368"/>
    </location>
</feature>
<dbReference type="GO" id="GO:0003924">
    <property type="term" value="F:GTPase activity"/>
    <property type="evidence" value="ECO:0007669"/>
    <property type="project" value="TreeGrafter"/>
</dbReference>
<dbReference type="InterPro" id="IPR027417">
    <property type="entry name" value="P-loop_NTPase"/>
</dbReference>
<keyword evidence="6" id="KW-0342">GTP-binding</keyword>
<keyword evidence="3" id="KW-0378">Hydrolase</keyword>
<proteinExistence type="inferred from homology"/>
<reference evidence="11 12" key="1">
    <citation type="journal article" date="2020" name="J. Phycol.">
        <title>Comparative genome analysis reveals Cyanidiococcus gen. nov., a new extremophilic red algal genus sister to Cyanidioschyzon (Cyanidioschyzonaceae, Rhodophyta).</title>
        <authorList>
            <person name="Liu S.-L."/>
            <person name="Chiang Y.-R."/>
            <person name="Yoon H.S."/>
            <person name="Fu H.-Y."/>
        </authorList>
    </citation>
    <scope>NUCLEOTIDE SEQUENCE [LARGE SCALE GENOMIC DNA]</scope>
    <source>
        <strain evidence="11 12">THAL066</strain>
    </source>
</reference>
<comment type="similarity">
    <text evidence="8">Belongs to the TRAFAC class dynamin-like GTPase superfamily. GB1/RHD3 GTPase family.</text>
</comment>
<evidence type="ECO:0000256" key="3">
    <source>
        <dbReference type="ARBA" id="ARBA00022801"/>
    </source>
</evidence>
<keyword evidence="7" id="KW-0472">Membrane</keyword>
<dbReference type="GO" id="GO:0005525">
    <property type="term" value="F:GTP binding"/>
    <property type="evidence" value="ECO:0007669"/>
    <property type="project" value="UniProtKB-KW"/>
</dbReference>
<dbReference type="PANTHER" id="PTHR45923:SF2">
    <property type="entry name" value="PROTEIN SEY1"/>
    <property type="match status" value="1"/>
</dbReference>
<protein>
    <submittedName>
        <fullName evidence="11">Rhd3p</fullName>
    </submittedName>
</protein>
<dbReference type="Gene3D" id="3.40.50.300">
    <property type="entry name" value="P-loop containing nucleotide triphosphate hydrolases"/>
    <property type="match status" value="1"/>
</dbReference>
<evidence type="ECO:0000259" key="10">
    <source>
        <dbReference type="PROSITE" id="PS51715"/>
    </source>
</evidence>
<sequence length="649" mass="71718">MEGLRPSGITATSGAADGAPAPLHLIDARGELTPALPDWIAEHVQPLGTESTANSTSGAEGGFLGHRELAVVASLGPRGCGKSALLNTLFGSKFVTGRAFGRHARGTRGCFCSVAAPRAPWLLLLDSEGVDGRETEESAEIEDAEAEALLREADARASARSAARRLEGVPATDRVESGERDRARQLASQRANRVAMLAATISDVLIMNTWYADIGRAEASGYIPLARTVFSEHLKLFTKESPARSKILFVVHDHDDGSPLEAIASIIERDLEGIWANQIEKPLEYRESRIQDHFDVEVLSLPHPRYRADAYNKAIDTLRARFLTGAGATGVVLWPRSGRSTTPSESEQNLLAPTYSKELPAEGFATYVDMVWRELIEPKEGSLPEYAELVAAHRCGVIYDRLLRAALDQISKWYNQVDSSKVVEGFGSKAQELLSVTGEQYDSETSAFATSDASLIRNRKRHELMSTLQNHIRSLFNRQIQILQNQAMTRFRDQMLALIADRSGMVSEFECQFLVRRMDEFFNRKAEELLVPSMRLSYRTSRTDLQNTLLEAANKYRDSPTAQLQAMTRMEKRAMAPPPKQRGVVIGFGLNTALRPRGYGNFQLIASTSRGPHTFNASICNDADLAEQEGHGKVPLLRWQPTVHFDIDI</sequence>
<evidence type="ECO:0000256" key="7">
    <source>
        <dbReference type="ARBA" id="ARBA00023136"/>
    </source>
</evidence>
<evidence type="ECO:0000256" key="8">
    <source>
        <dbReference type="PROSITE-ProRule" id="PRU01052"/>
    </source>
</evidence>
<dbReference type="PROSITE" id="PS51715">
    <property type="entry name" value="G_GB1_RHD3"/>
    <property type="match status" value="1"/>
</dbReference>
<dbReference type="AlphaFoldDB" id="A0A7J7INM3"/>
<evidence type="ECO:0000313" key="12">
    <source>
        <dbReference type="Proteomes" id="UP000530660"/>
    </source>
</evidence>